<keyword evidence="1 2" id="KW-0238">DNA-binding</keyword>
<feature type="DNA-binding region" description="H-T-H motif" evidence="2">
    <location>
        <begin position="47"/>
        <end position="66"/>
    </location>
</feature>
<dbReference type="Gene3D" id="1.10.357.10">
    <property type="entry name" value="Tetracycline Repressor, domain 2"/>
    <property type="match status" value="1"/>
</dbReference>
<dbReference type="SUPFAM" id="SSF48498">
    <property type="entry name" value="Tetracyclin repressor-like, C-terminal domain"/>
    <property type="match status" value="1"/>
</dbReference>
<dbReference type="PANTHER" id="PTHR30055">
    <property type="entry name" value="HTH-TYPE TRANSCRIPTIONAL REGULATOR RUTR"/>
    <property type="match status" value="1"/>
</dbReference>
<evidence type="ECO:0000256" key="2">
    <source>
        <dbReference type="PROSITE-ProRule" id="PRU00335"/>
    </source>
</evidence>
<name>A0ABY5PIH3_9ACTN</name>
<dbReference type="Gene3D" id="1.10.10.60">
    <property type="entry name" value="Homeodomain-like"/>
    <property type="match status" value="1"/>
</dbReference>
<proteinExistence type="predicted"/>
<dbReference type="InterPro" id="IPR009057">
    <property type="entry name" value="Homeodomain-like_sf"/>
</dbReference>
<organism evidence="4 5">
    <name type="scientific">Svornostia abyssi</name>
    <dbReference type="NCBI Taxonomy" id="2898438"/>
    <lineage>
        <taxon>Bacteria</taxon>
        <taxon>Bacillati</taxon>
        <taxon>Actinomycetota</taxon>
        <taxon>Thermoleophilia</taxon>
        <taxon>Solirubrobacterales</taxon>
        <taxon>Baekduiaceae</taxon>
        <taxon>Svornostia</taxon>
    </lineage>
</organism>
<dbReference type="Proteomes" id="UP001058860">
    <property type="component" value="Chromosome"/>
</dbReference>
<dbReference type="PRINTS" id="PR00455">
    <property type="entry name" value="HTHTETR"/>
</dbReference>
<reference evidence="5" key="1">
    <citation type="submission" date="2021-11" db="EMBL/GenBank/DDBJ databases">
        <title>Cultivation dependent microbiological survey of springs from the worlds oldest radium mine currently devoted to the extraction of radon-saturated water.</title>
        <authorList>
            <person name="Kapinusova G."/>
            <person name="Smrhova T."/>
            <person name="Strejcek M."/>
            <person name="Suman J."/>
            <person name="Jani K."/>
            <person name="Pajer P."/>
            <person name="Uhlik O."/>
        </authorList>
    </citation>
    <scope>NUCLEOTIDE SEQUENCE [LARGE SCALE GENOMIC DNA]</scope>
    <source>
        <strain evidence="5">J379</strain>
    </source>
</reference>
<evidence type="ECO:0000313" key="4">
    <source>
        <dbReference type="EMBL" id="UUY04406.1"/>
    </source>
</evidence>
<evidence type="ECO:0000313" key="5">
    <source>
        <dbReference type="Proteomes" id="UP001058860"/>
    </source>
</evidence>
<keyword evidence="5" id="KW-1185">Reference proteome</keyword>
<dbReference type="SUPFAM" id="SSF46689">
    <property type="entry name" value="Homeodomain-like"/>
    <property type="match status" value="1"/>
</dbReference>
<dbReference type="InterPro" id="IPR050109">
    <property type="entry name" value="HTH-type_TetR-like_transc_reg"/>
</dbReference>
<feature type="domain" description="HTH tetR-type" evidence="3">
    <location>
        <begin position="24"/>
        <end position="84"/>
    </location>
</feature>
<sequence length="206" mass="22664">MSPSVPTEPLPRGRHRLSRETVVSSQRTRLLRGMAEAVAERGYVHTSVAQVLRRAHVSRETFYEHFSGKEDCFLAAYDAGVVSLQRGMRAEYESTADIDPVERFRHALGAYLEALADDPAFARTCLVEIYAVGPEALGRRDALRGGFVDLIATALGARDEDRFACEALVAAVSALVTERVAAGRADELPALRDPLVDVARRMVPRR</sequence>
<evidence type="ECO:0000256" key="1">
    <source>
        <dbReference type="ARBA" id="ARBA00023125"/>
    </source>
</evidence>
<dbReference type="PROSITE" id="PS50977">
    <property type="entry name" value="HTH_TETR_2"/>
    <property type="match status" value="1"/>
</dbReference>
<accession>A0ABY5PIH3</accession>
<evidence type="ECO:0000259" key="3">
    <source>
        <dbReference type="PROSITE" id="PS50977"/>
    </source>
</evidence>
<dbReference type="InterPro" id="IPR001647">
    <property type="entry name" value="HTH_TetR"/>
</dbReference>
<dbReference type="Pfam" id="PF00440">
    <property type="entry name" value="TetR_N"/>
    <property type="match status" value="1"/>
</dbReference>
<dbReference type="EMBL" id="CP088295">
    <property type="protein sequence ID" value="UUY04406.1"/>
    <property type="molecule type" value="Genomic_DNA"/>
</dbReference>
<dbReference type="PANTHER" id="PTHR30055:SF187">
    <property type="entry name" value="TRANSCRIPTIONAL REGULATORY PROTEIN"/>
    <property type="match status" value="1"/>
</dbReference>
<dbReference type="RefSeq" id="WP_353864892.1">
    <property type="nucleotide sequence ID" value="NZ_CP088295.1"/>
</dbReference>
<protein>
    <submittedName>
        <fullName evidence="4">TetR/AcrR family transcriptional regulator</fullName>
    </submittedName>
</protein>
<gene>
    <name evidence="4" type="ORF">LRS13_02420</name>
</gene>
<dbReference type="InterPro" id="IPR036271">
    <property type="entry name" value="Tet_transcr_reg_TetR-rel_C_sf"/>
</dbReference>